<dbReference type="Proteomes" id="UP000078284">
    <property type="component" value="Chromosome 4"/>
</dbReference>
<proteinExistence type="predicted"/>
<evidence type="ECO:0000313" key="1">
    <source>
        <dbReference type="EMBL" id="OAO99134.1"/>
    </source>
</evidence>
<dbReference type="EMBL" id="LUHQ01000004">
    <property type="protein sequence ID" value="OAO99134.1"/>
    <property type="molecule type" value="Genomic_DNA"/>
</dbReference>
<reference evidence="2" key="1">
    <citation type="journal article" date="2016" name="Proc. Natl. Acad. Sci. U.S.A.">
        <title>Chromosome-level assembly of Arabidopsis thaliana Ler reveals the extent of translocation and inversion polymorphisms.</title>
        <authorList>
            <person name="Zapata L."/>
            <person name="Ding J."/>
            <person name="Willing E.M."/>
            <person name="Hartwig B."/>
            <person name="Bezdan D."/>
            <person name="Jiao W.B."/>
            <person name="Patel V."/>
            <person name="Velikkakam James G."/>
            <person name="Koornneef M."/>
            <person name="Ossowski S."/>
            <person name="Schneeberger K."/>
        </authorList>
    </citation>
    <scope>NUCLEOTIDE SEQUENCE [LARGE SCALE GENOMIC DNA]</scope>
    <source>
        <strain evidence="2">cv. Landsberg erecta</strain>
    </source>
</reference>
<evidence type="ECO:0000313" key="2">
    <source>
        <dbReference type="Proteomes" id="UP000078284"/>
    </source>
</evidence>
<sequence length="58" mass="6765">MKKKKKVSSKFHVLVQAPLSSHIETAYNVGVMKKETQLVKSVFRCIKMDIQQFQNNRN</sequence>
<gene>
    <name evidence="1" type="ordered locus">AXX17_At4g02640</name>
</gene>
<accession>A0A178V192</accession>
<name>A0A178V192_ARATH</name>
<organism evidence="1 2">
    <name type="scientific">Arabidopsis thaliana</name>
    <name type="common">Mouse-ear cress</name>
    <dbReference type="NCBI Taxonomy" id="3702"/>
    <lineage>
        <taxon>Eukaryota</taxon>
        <taxon>Viridiplantae</taxon>
        <taxon>Streptophyta</taxon>
        <taxon>Embryophyta</taxon>
        <taxon>Tracheophyta</taxon>
        <taxon>Spermatophyta</taxon>
        <taxon>Magnoliopsida</taxon>
        <taxon>eudicotyledons</taxon>
        <taxon>Gunneridae</taxon>
        <taxon>Pentapetalae</taxon>
        <taxon>rosids</taxon>
        <taxon>malvids</taxon>
        <taxon>Brassicales</taxon>
        <taxon>Brassicaceae</taxon>
        <taxon>Camelineae</taxon>
        <taxon>Arabidopsis</taxon>
    </lineage>
</organism>
<protein>
    <submittedName>
        <fullName evidence="1">Uncharacterized protein</fullName>
    </submittedName>
</protein>
<dbReference type="AlphaFoldDB" id="A0A178V192"/>
<comment type="caution">
    <text evidence="1">The sequence shown here is derived from an EMBL/GenBank/DDBJ whole genome shotgun (WGS) entry which is preliminary data.</text>
</comment>